<dbReference type="Proteomes" id="UP000007819">
    <property type="component" value="Chromosome A2"/>
</dbReference>
<dbReference type="SMART" id="SM00116">
    <property type="entry name" value="CBS"/>
    <property type="match status" value="4"/>
</dbReference>
<reference evidence="9" key="1">
    <citation type="submission" date="2010-06" db="EMBL/GenBank/DDBJ databases">
        <authorList>
            <person name="Jiang H."/>
            <person name="Abraham K."/>
            <person name="Ali S."/>
            <person name="Alsbrooks S.L."/>
            <person name="Anim B.N."/>
            <person name="Anosike U.S."/>
            <person name="Attaway T."/>
            <person name="Bandaranaike D.P."/>
            <person name="Battles P.K."/>
            <person name="Bell S.N."/>
            <person name="Bell A.V."/>
            <person name="Beltran B."/>
            <person name="Bickham C."/>
            <person name="Bustamante Y."/>
            <person name="Caleb T."/>
            <person name="Canada A."/>
            <person name="Cardenas V."/>
            <person name="Carter K."/>
            <person name="Chacko J."/>
            <person name="Chandrabose M.N."/>
            <person name="Chavez D."/>
            <person name="Chavez A."/>
            <person name="Chen L."/>
            <person name="Chu H.-S."/>
            <person name="Claassen K.J."/>
            <person name="Cockrell R."/>
            <person name="Collins M."/>
            <person name="Cooper J.A."/>
            <person name="Cree A."/>
            <person name="Curry S.M."/>
            <person name="Da Y."/>
            <person name="Dao M.D."/>
            <person name="Das B."/>
            <person name="Davila M.-L."/>
            <person name="Davy-Carroll L."/>
            <person name="Denson S."/>
            <person name="Dinh H."/>
            <person name="Ebong V.E."/>
            <person name="Edwards J.R."/>
            <person name="Egan A."/>
            <person name="El-Daye J."/>
            <person name="Escobedo L."/>
            <person name="Fernandez S."/>
            <person name="Fernando P.R."/>
            <person name="Flagg N."/>
            <person name="Forbes L.D."/>
            <person name="Fowler R.G."/>
            <person name="Fu Q."/>
            <person name="Gabisi R.A."/>
            <person name="Ganer J."/>
            <person name="Garbino Pronczuk A."/>
            <person name="Garcia R.M."/>
            <person name="Garner T."/>
            <person name="Garrett T.E."/>
            <person name="Gonzalez D.A."/>
            <person name="Hamid H."/>
            <person name="Hawkins E.S."/>
            <person name="Hirani K."/>
            <person name="Hogues M.E."/>
            <person name="Hollins B."/>
            <person name="Hsiao C.-H."/>
            <person name="Jabil R."/>
            <person name="James M.L."/>
            <person name="Jhangiani S.N."/>
            <person name="Johnson B."/>
            <person name="Johnson Q."/>
            <person name="Joshi V."/>
            <person name="Kalu J.B."/>
            <person name="Kam C."/>
            <person name="Kashfia A."/>
            <person name="Keebler J."/>
            <person name="Kisamo H."/>
            <person name="Kovar C.L."/>
            <person name="Lago L.A."/>
            <person name="Lai C.-Y."/>
            <person name="Laidlaw J."/>
            <person name="Lara F."/>
            <person name="Le T.-K."/>
            <person name="Lee S.L."/>
            <person name="Legall F.H."/>
            <person name="Lemon S.J."/>
            <person name="Lewis L.R."/>
            <person name="Li B."/>
            <person name="Liu Y."/>
            <person name="Liu Y.-S."/>
            <person name="Lopez J."/>
            <person name="Lozado R.J."/>
            <person name="Lu J."/>
            <person name="Madu R.C."/>
            <person name="Maheshwari M."/>
            <person name="Maheshwari R."/>
            <person name="Malloy K."/>
            <person name="Martinez E."/>
            <person name="Mathew T."/>
            <person name="Mercado I.C."/>
            <person name="Mercado C."/>
            <person name="Meyer B."/>
            <person name="Montgomery K."/>
            <person name="Morgan M.B."/>
            <person name="Munidasa M."/>
            <person name="Nazareth L.V."/>
            <person name="Nelson J."/>
            <person name="Ng B.M."/>
            <person name="Nguyen N.B."/>
            <person name="Nguyen P.Q."/>
            <person name="Nguyen T."/>
            <person name="Obregon M."/>
            <person name="Okwuonu G.O."/>
            <person name="Onwere C.G."/>
            <person name="Orozco G."/>
            <person name="Parra A."/>
            <person name="Patel S."/>
            <person name="Patil S."/>
            <person name="Perez A."/>
            <person name="Perez Y."/>
            <person name="Pham C."/>
            <person name="Primus E.L."/>
            <person name="Pu L.-L."/>
            <person name="Puazo M."/>
            <person name="Qin X."/>
            <person name="Quiroz J.B."/>
            <person name="Reese J."/>
            <person name="Richards S."/>
            <person name="Rives C.M."/>
            <person name="Robberts R."/>
            <person name="Ruiz S.J."/>
            <person name="Ruiz M.J."/>
            <person name="Santibanez J."/>
            <person name="Schneider B.W."/>
            <person name="Sisson I."/>
            <person name="Smith M."/>
            <person name="Sodergren E."/>
            <person name="Song X.-Z."/>
            <person name="Song B.B."/>
            <person name="Summersgill H."/>
            <person name="Thelus R."/>
            <person name="Thornton R.D."/>
            <person name="Trejos Z.Y."/>
            <person name="Usmani K."/>
            <person name="Vattathil S."/>
            <person name="Villasana D."/>
            <person name="Walker D.L."/>
            <person name="Wang S."/>
            <person name="Wang K."/>
            <person name="White C.S."/>
            <person name="Williams A.C."/>
            <person name="Williamson J."/>
            <person name="Wilson K."/>
            <person name="Woghiren I.O."/>
            <person name="Woodworth J.R."/>
            <person name="Worley K.C."/>
            <person name="Wright R.A."/>
            <person name="Wu W."/>
            <person name="Young L."/>
            <person name="Zhang L."/>
            <person name="Zhang J."/>
            <person name="Zhu Y."/>
            <person name="Muzny D.M."/>
            <person name="Weinstock G."/>
            <person name="Gibbs R.A."/>
        </authorList>
    </citation>
    <scope>NUCLEOTIDE SEQUENCE [LARGE SCALE GENOMIC DNA]</scope>
    <source>
        <strain evidence="9">LSR1</strain>
    </source>
</reference>
<feature type="region of interest" description="Disordered" evidence="6">
    <location>
        <begin position="323"/>
        <end position="378"/>
    </location>
</feature>
<feature type="compositionally biased region" description="Polar residues" evidence="6">
    <location>
        <begin position="1"/>
        <end position="12"/>
    </location>
</feature>
<comment type="subunit">
    <text evidence="4">AMPK is a heterotrimer of an alpha catalytic subunit (PRKAA1 or PRKAA2), a beta (PRKAB1 or PRKAB2) and a gamma non-catalytic subunits (PRKAG1, PRKAG2 or PRKAG3). Interacts with FNIP1 and FNIP2.</text>
</comment>
<dbReference type="CDD" id="cd04641">
    <property type="entry name" value="CBS_euAMPK_gamma-like_repeat2"/>
    <property type="match status" value="1"/>
</dbReference>
<feature type="compositionally biased region" description="Polar residues" evidence="6">
    <location>
        <begin position="278"/>
        <end position="291"/>
    </location>
</feature>
<dbReference type="InterPro" id="IPR050511">
    <property type="entry name" value="AMPK_gamma/SDS23_families"/>
</dbReference>
<evidence type="ECO:0000313" key="9">
    <source>
        <dbReference type="Proteomes" id="UP000007819"/>
    </source>
</evidence>
<dbReference type="OrthoDB" id="449052at2759"/>
<feature type="domain" description="CBS" evidence="7">
    <location>
        <begin position="724"/>
        <end position="787"/>
    </location>
</feature>
<dbReference type="GO" id="GO:0019901">
    <property type="term" value="F:protein kinase binding"/>
    <property type="evidence" value="ECO:0007669"/>
    <property type="project" value="TreeGrafter"/>
</dbReference>
<reference evidence="8" key="2">
    <citation type="submission" date="2022-06" db="UniProtKB">
        <authorList>
            <consortium name="EnsemblMetazoa"/>
        </authorList>
    </citation>
    <scope>IDENTIFICATION</scope>
</reference>
<evidence type="ECO:0000259" key="7">
    <source>
        <dbReference type="PROSITE" id="PS51371"/>
    </source>
</evidence>
<feature type="domain" description="CBS" evidence="7">
    <location>
        <begin position="580"/>
        <end position="639"/>
    </location>
</feature>
<keyword evidence="2" id="KW-0677">Repeat</keyword>
<dbReference type="Gene3D" id="3.10.580.10">
    <property type="entry name" value="CBS-domain"/>
    <property type="match status" value="2"/>
</dbReference>
<feature type="compositionally biased region" description="Basic and acidic residues" evidence="6">
    <location>
        <begin position="295"/>
        <end position="305"/>
    </location>
</feature>
<comment type="similarity">
    <text evidence="1">Belongs to the 5'-AMP-activated protein kinase gamma subunit family.</text>
</comment>
<dbReference type="GO" id="GO:0016208">
    <property type="term" value="F:AMP binding"/>
    <property type="evidence" value="ECO:0007669"/>
    <property type="project" value="TreeGrafter"/>
</dbReference>
<dbReference type="KEGG" id="api:100169066"/>
<protein>
    <recommendedName>
        <fullName evidence="7">CBS domain-containing protein</fullName>
    </recommendedName>
</protein>
<feature type="compositionally biased region" description="Polar residues" evidence="6">
    <location>
        <begin position="191"/>
        <end position="205"/>
    </location>
</feature>
<evidence type="ECO:0000256" key="1">
    <source>
        <dbReference type="ARBA" id="ARBA00006750"/>
    </source>
</evidence>
<dbReference type="InterPro" id="IPR046342">
    <property type="entry name" value="CBS_dom_sf"/>
</dbReference>
<name>A0A8R2A1M4_ACYPI</name>
<dbReference type="PANTHER" id="PTHR13780">
    <property type="entry name" value="AMP-ACTIVATED PROTEIN KINASE, GAMMA REGULATORY SUBUNIT"/>
    <property type="match status" value="1"/>
</dbReference>
<evidence type="ECO:0000313" key="8">
    <source>
        <dbReference type="EnsemblMetazoa" id="XP_001943206.2"/>
    </source>
</evidence>
<feature type="compositionally biased region" description="Acidic residues" evidence="6">
    <location>
        <begin position="14"/>
        <end position="26"/>
    </location>
</feature>
<dbReference type="GO" id="GO:0019887">
    <property type="term" value="F:protein kinase regulator activity"/>
    <property type="evidence" value="ECO:0007669"/>
    <property type="project" value="TreeGrafter"/>
</dbReference>
<keyword evidence="3 5" id="KW-0129">CBS domain</keyword>
<dbReference type="AlphaFoldDB" id="A0A8R2A1M4"/>
<feature type="region of interest" description="Disordered" evidence="6">
    <location>
        <begin position="1"/>
        <end position="26"/>
    </location>
</feature>
<dbReference type="Pfam" id="PF00571">
    <property type="entry name" value="CBS"/>
    <property type="match status" value="3"/>
</dbReference>
<dbReference type="InterPro" id="IPR000644">
    <property type="entry name" value="CBS_dom"/>
</dbReference>
<evidence type="ECO:0000256" key="3">
    <source>
        <dbReference type="ARBA" id="ARBA00023122"/>
    </source>
</evidence>
<feature type="compositionally biased region" description="Polar residues" evidence="6">
    <location>
        <begin position="323"/>
        <end position="346"/>
    </location>
</feature>
<feature type="region of interest" description="Disordered" evidence="6">
    <location>
        <begin position="173"/>
        <end position="208"/>
    </location>
</feature>
<evidence type="ECO:0000256" key="2">
    <source>
        <dbReference type="ARBA" id="ARBA00022737"/>
    </source>
</evidence>
<dbReference type="PANTHER" id="PTHR13780:SF35">
    <property type="entry name" value="LD22662P"/>
    <property type="match status" value="1"/>
</dbReference>
<dbReference type="SUPFAM" id="SSF54631">
    <property type="entry name" value="CBS-domain pair"/>
    <property type="match status" value="2"/>
</dbReference>
<dbReference type="CDD" id="cd04618">
    <property type="entry name" value="CBS_euAMPK_gamma-like_repeat1"/>
    <property type="match status" value="1"/>
</dbReference>
<feature type="compositionally biased region" description="Basic and acidic residues" evidence="6">
    <location>
        <begin position="230"/>
        <end position="240"/>
    </location>
</feature>
<dbReference type="GeneID" id="100169066"/>
<organism evidence="8 9">
    <name type="scientific">Acyrthosiphon pisum</name>
    <name type="common">Pea aphid</name>
    <dbReference type="NCBI Taxonomy" id="7029"/>
    <lineage>
        <taxon>Eukaryota</taxon>
        <taxon>Metazoa</taxon>
        <taxon>Ecdysozoa</taxon>
        <taxon>Arthropoda</taxon>
        <taxon>Hexapoda</taxon>
        <taxon>Insecta</taxon>
        <taxon>Pterygota</taxon>
        <taxon>Neoptera</taxon>
        <taxon>Paraneoptera</taxon>
        <taxon>Hemiptera</taxon>
        <taxon>Sternorrhyncha</taxon>
        <taxon>Aphidomorpha</taxon>
        <taxon>Aphidoidea</taxon>
        <taxon>Aphididae</taxon>
        <taxon>Macrosiphini</taxon>
        <taxon>Acyrthosiphon</taxon>
    </lineage>
</organism>
<evidence type="ECO:0000256" key="4">
    <source>
        <dbReference type="ARBA" id="ARBA00025878"/>
    </source>
</evidence>
<feature type="compositionally biased region" description="Low complexity" evidence="6">
    <location>
        <begin position="248"/>
        <end position="271"/>
    </location>
</feature>
<feature type="domain" description="CBS" evidence="7">
    <location>
        <begin position="654"/>
        <end position="716"/>
    </location>
</feature>
<dbReference type="GO" id="GO:0005634">
    <property type="term" value="C:nucleus"/>
    <property type="evidence" value="ECO:0007669"/>
    <property type="project" value="TreeGrafter"/>
</dbReference>
<dbReference type="GO" id="GO:0031588">
    <property type="term" value="C:nucleotide-activated protein kinase complex"/>
    <property type="evidence" value="ECO:0007669"/>
    <property type="project" value="TreeGrafter"/>
</dbReference>
<dbReference type="CTD" id="42515"/>
<feature type="region of interest" description="Disordered" evidence="6">
    <location>
        <begin position="223"/>
        <end position="308"/>
    </location>
</feature>
<dbReference type="GO" id="GO:0005737">
    <property type="term" value="C:cytoplasm"/>
    <property type="evidence" value="ECO:0007669"/>
    <property type="project" value="TreeGrafter"/>
</dbReference>
<proteinExistence type="inferred from homology"/>
<keyword evidence="9" id="KW-1185">Reference proteome</keyword>
<dbReference type="RefSeq" id="XP_001943206.2">
    <property type="nucleotide sequence ID" value="XM_001943171.4"/>
</dbReference>
<evidence type="ECO:0000256" key="6">
    <source>
        <dbReference type="SAM" id="MobiDB-lite"/>
    </source>
</evidence>
<dbReference type="PROSITE" id="PS51371">
    <property type="entry name" value="CBS"/>
    <property type="match status" value="4"/>
</dbReference>
<sequence length="816" mass="91450">MSSTAGKQSNNTGLDDEGEEEDDEVGDLVSAINYNTINYNTISSMAVLKEILGAQDSPEDADWFQHYFLRHVNRLPSRSHQFVGRRLSECKEEDEHIENNLKSPVTDDQLSSANISAKSTPPISPLSHHRDKHFFDVNLVEMKSQASSTSTLDYDSMDEVWIKRYDADTSKRRAELGSQPLPTTADDSDGQCVSINRPRSGTWSKGGSAPVLLPAVVAALAKTKKGSVGVERRQSGDDILAKGTPKIQPSKSKTQQLQSQQVQQPQTTQKKMSPKPRSGQSPSHIRKTNTLLDAFRPRSKSDAASKKNNTIILQMKNSIQQTLKSPGSSARNSISGSNISSDTVEFNNLVPPPTRNRYKQTAVAARPRAGSDSGSTKGAVSKMMDLFRHRSQSAVSAEDKRKARAANIPHTNFAQGALLRRSSLDPETRRLSLGTISNSRKNSDGLLDPTHAAILFRDSRGLPVADPFLEKVKIKDLVEDESQIFVKFFRFHKTYDLIPTSAKLVVFDTQLIVKKAFFALVYNGVRAAPLWDNKRQQFVGMLTITDFIRILQKYYSSSSSSMEELEEHKLDTWRNELHQERPQELISIGPDMSLYFAIQTLINNKIHRLPVIDPATGNVLYIVTHKRILRFLLLYINDLPKPAYLSQSLGDLKIGTFENIETVSEETSIILALKKFVERRVSALPMVDQEGRLIDIFAKFDVINLAAERTYNNLDVTLKQANEYRSDWFEGVQKCHLTDTLFSVMEKIVRAEVHRLVVVDAEDKVIGILSLSDILHYLVLRPSGADRLLKAKDLYENNMDNTKPLNSIMEPILLQS</sequence>
<evidence type="ECO:0000256" key="5">
    <source>
        <dbReference type="PROSITE-ProRule" id="PRU00703"/>
    </source>
</evidence>
<dbReference type="EnsemblMetazoa" id="XM_001943171.5">
    <property type="protein sequence ID" value="XP_001943206.2"/>
    <property type="gene ID" value="LOC100169066"/>
</dbReference>
<feature type="domain" description="CBS" evidence="7">
    <location>
        <begin position="499"/>
        <end position="559"/>
    </location>
</feature>
<accession>A0A8R2A1M4</accession>